<sequence length="228" mass="24958">MDVPREVLRRIELVKDSLLPAYEWYPSDPESPRWWGGLGSAEEIAISAVLVQLSRWSSALASLEELRRRGLLDLDALADADPEEVAGLIRRSGMPGEKARRIVDLARAVRGRPGGLCGGDRELLLSIRGIGRETADGILLFGCNRLIWPASRLSVRVLSRVGMEVRGGYEAWRAAVEGSLPRDLYAYKLMHAGLVSVARANCALGNPRCDGCPLSDICAHSTARRRTS</sequence>
<evidence type="ECO:0000256" key="5">
    <source>
        <dbReference type="ARBA" id="ARBA00022763"/>
    </source>
</evidence>
<keyword evidence="6" id="KW-0378">Hydrolase</keyword>
<evidence type="ECO:0000313" key="13">
    <source>
        <dbReference type="Proteomes" id="UP000509448"/>
    </source>
</evidence>
<evidence type="ECO:0000256" key="10">
    <source>
        <dbReference type="ARBA" id="ARBA00023295"/>
    </source>
</evidence>
<evidence type="ECO:0000259" key="11">
    <source>
        <dbReference type="SMART" id="SM00478"/>
    </source>
</evidence>
<proteinExistence type="inferred from homology"/>
<dbReference type="GO" id="GO:0051539">
    <property type="term" value="F:4 iron, 4 sulfur cluster binding"/>
    <property type="evidence" value="ECO:0007669"/>
    <property type="project" value="UniProtKB-KW"/>
</dbReference>
<gene>
    <name evidence="12" type="ORF">NAS2_0714</name>
</gene>
<dbReference type="EC" id="4.2.99.18" evidence="12"/>
<dbReference type="EMBL" id="AP018732">
    <property type="protein sequence ID" value="BBE42103.1"/>
    <property type="molecule type" value="Genomic_DNA"/>
</dbReference>
<keyword evidence="9" id="KW-0234">DNA repair</keyword>
<dbReference type="CDD" id="cd00056">
    <property type="entry name" value="ENDO3c"/>
    <property type="match status" value="1"/>
</dbReference>
<dbReference type="PANTHER" id="PTHR10359">
    <property type="entry name" value="A/G-SPECIFIC ADENINE GLYCOSYLASE/ENDONUCLEASE III"/>
    <property type="match status" value="1"/>
</dbReference>
<dbReference type="KEGG" id="ccai:NAS2_0714"/>
<dbReference type="Gene3D" id="1.10.340.30">
    <property type="entry name" value="Hypothetical protein, domain 2"/>
    <property type="match status" value="1"/>
</dbReference>
<dbReference type="Pfam" id="PF00730">
    <property type="entry name" value="HhH-GPD"/>
    <property type="match status" value="1"/>
</dbReference>
<evidence type="ECO:0000313" key="12">
    <source>
        <dbReference type="EMBL" id="BBE42103.1"/>
    </source>
</evidence>
<keyword evidence="12" id="KW-0456">Lyase</keyword>
<evidence type="ECO:0000256" key="7">
    <source>
        <dbReference type="ARBA" id="ARBA00023004"/>
    </source>
</evidence>
<keyword evidence="3" id="KW-0004">4Fe-4S</keyword>
<dbReference type="PROSITE" id="PS00764">
    <property type="entry name" value="ENDONUCLEASE_III_1"/>
    <property type="match status" value="1"/>
</dbReference>
<dbReference type="SMART" id="SM00478">
    <property type="entry name" value="ENDO3c"/>
    <property type="match status" value="1"/>
</dbReference>
<dbReference type="InterPro" id="IPR003265">
    <property type="entry name" value="HhH-GPD_domain"/>
</dbReference>
<dbReference type="InterPro" id="IPR023170">
    <property type="entry name" value="HhH_base_excis_C"/>
</dbReference>
<dbReference type="SUPFAM" id="SSF48150">
    <property type="entry name" value="DNA-glycosylase"/>
    <property type="match status" value="1"/>
</dbReference>
<evidence type="ECO:0000256" key="8">
    <source>
        <dbReference type="ARBA" id="ARBA00023014"/>
    </source>
</evidence>
<keyword evidence="10" id="KW-0326">Glycosidase</keyword>
<name>A0A4P2VF52_9ARCH</name>
<evidence type="ECO:0000256" key="4">
    <source>
        <dbReference type="ARBA" id="ARBA00022723"/>
    </source>
</evidence>
<feature type="domain" description="HhH-GPD" evidence="11">
    <location>
        <begin position="50"/>
        <end position="197"/>
    </location>
</feature>
<comment type="similarity">
    <text evidence="2">Belongs to the Nth/MutY family.</text>
</comment>
<dbReference type="InterPro" id="IPR011257">
    <property type="entry name" value="DNA_glycosylase"/>
</dbReference>
<keyword evidence="12" id="KW-0255">Endonuclease</keyword>
<dbReference type="GeneID" id="55584529"/>
<evidence type="ECO:0000256" key="3">
    <source>
        <dbReference type="ARBA" id="ARBA00022485"/>
    </source>
</evidence>
<organism evidence="12 13">
    <name type="scientific">Conexivisphaera calida</name>
    <dbReference type="NCBI Taxonomy" id="1874277"/>
    <lineage>
        <taxon>Archaea</taxon>
        <taxon>Nitrososphaerota</taxon>
        <taxon>Conexivisphaeria</taxon>
        <taxon>Conexivisphaerales</taxon>
        <taxon>Conexivisphaeraceae</taxon>
        <taxon>Conexivisphaera</taxon>
    </lineage>
</organism>
<dbReference type="PIRSF" id="PIRSF001435">
    <property type="entry name" value="Nth"/>
    <property type="match status" value="1"/>
</dbReference>
<dbReference type="Gene3D" id="1.10.1670.10">
    <property type="entry name" value="Helix-hairpin-Helix base-excision DNA repair enzymes (C-terminal)"/>
    <property type="match status" value="1"/>
</dbReference>
<dbReference type="InterPro" id="IPR004035">
    <property type="entry name" value="Endouclease-III_FeS-bd_BS"/>
</dbReference>
<dbReference type="GO" id="GO:0006284">
    <property type="term" value="P:base-excision repair"/>
    <property type="evidence" value="ECO:0007669"/>
    <property type="project" value="InterPro"/>
</dbReference>
<dbReference type="GO" id="GO:0140078">
    <property type="term" value="F:class I DNA-(apurinic or apyrimidinic site) endonuclease activity"/>
    <property type="evidence" value="ECO:0007669"/>
    <property type="project" value="UniProtKB-EC"/>
</dbReference>
<protein>
    <submittedName>
        <fullName evidence="12">Endonuclease III</fullName>
        <ecNumber evidence="12">4.2.99.18</ecNumber>
    </submittedName>
</protein>
<reference evidence="12 13" key="1">
    <citation type="journal article" date="2019" name="ISME J.">
        <title>Isolation and characterization of a thermophilic sulfur- and iron-reducing thaumarchaeote from a terrestrial acidic hot spring.</title>
        <authorList>
            <person name="Kato S."/>
            <person name="Itoh T."/>
            <person name="Yuki M."/>
            <person name="Nagamori M."/>
            <person name="Ohnishi M."/>
            <person name="Uematsu K."/>
            <person name="Suzuki K."/>
            <person name="Takashina T."/>
            <person name="Ohkuma M."/>
        </authorList>
    </citation>
    <scope>NUCLEOTIDE SEQUENCE [LARGE SCALE GENOMIC DNA]</scope>
    <source>
        <strain evidence="12 13">NAS-02</strain>
    </source>
</reference>
<accession>A0A4P2VF52</accession>
<keyword evidence="12" id="KW-0540">Nuclease</keyword>
<evidence type="ECO:0000256" key="1">
    <source>
        <dbReference type="ARBA" id="ARBA00001966"/>
    </source>
</evidence>
<evidence type="ECO:0000256" key="2">
    <source>
        <dbReference type="ARBA" id="ARBA00008343"/>
    </source>
</evidence>
<dbReference type="GO" id="GO:0046872">
    <property type="term" value="F:metal ion binding"/>
    <property type="evidence" value="ECO:0007669"/>
    <property type="project" value="UniProtKB-KW"/>
</dbReference>
<dbReference type="GO" id="GO:0016798">
    <property type="term" value="F:hydrolase activity, acting on glycosyl bonds"/>
    <property type="evidence" value="ECO:0007669"/>
    <property type="project" value="UniProtKB-KW"/>
</dbReference>
<keyword evidence="7" id="KW-0408">Iron</keyword>
<evidence type="ECO:0000256" key="9">
    <source>
        <dbReference type="ARBA" id="ARBA00023204"/>
    </source>
</evidence>
<dbReference type="PANTHER" id="PTHR10359:SF19">
    <property type="entry name" value="DNA REPAIR GLYCOSYLASE MJ1434-RELATED"/>
    <property type="match status" value="1"/>
</dbReference>
<dbReference type="RefSeq" id="WP_174448375.1">
    <property type="nucleotide sequence ID" value="NZ_AP018732.1"/>
</dbReference>
<keyword evidence="8" id="KW-0411">Iron-sulfur</keyword>
<keyword evidence="13" id="KW-1185">Reference proteome</keyword>
<dbReference type="AlphaFoldDB" id="A0A4P2VF52"/>
<dbReference type="Proteomes" id="UP000509448">
    <property type="component" value="Chromosome"/>
</dbReference>
<keyword evidence="5" id="KW-0227">DNA damage</keyword>
<comment type="cofactor">
    <cofactor evidence="1">
        <name>[4Fe-4S] cluster</name>
        <dbReference type="ChEBI" id="CHEBI:49883"/>
    </cofactor>
</comment>
<evidence type="ECO:0000256" key="6">
    <source>
        <dbReference type="ARBA" id="ARBA00022801"/>
    </source>
</evidence>
<keyword evidence="4" id="KW-0479">Metal-binding</keyword>
<dbReference type="OrthoDB" id="19248at2157"/>